<accession>A0ABU7A5H7</accession>
<dbReference type="EMBL" id="JAHUTI010001815">
    <property type="protein sequence ID" value="MED6233120.1"/>
    <property type="molecule type" value="Genomic_DNA"/>
</dbReference>
<feature type="non-terminal residue" evidence="1">
    <location>
        <position position="1"/>
    </location>
</feature>
<evidence type="ECO:0000313" key="2">
    <source>
        <dbReference type="Proteomes" id="UP001345963"/>
    </source>
</evidence>
<dbReference type="Proteomes" id="UP001345963">
    <property type="component" value="Unassembled WGS sequence"/>
</dbReference>
<proteinExistence type="predicted"/>
<sequence length="119" mass="13087">PVLIGAVSALGIFKDAVVGETRSHASLLAISGVRSFCSKRCQEILQRETPRRHPDQMTIGSSAEIGVAKRLTISDMSSTHIMADEAQSITLLLLDRAKQDRKIEVSYSGDDTEMEEKER</sequence>
<keyword evidence="2" id="KW-1185">Reference proteome</keyword>
<protein>
    <submittedName>
        <fullName evidence="1">Uncharacterized protein</fullName>
    </submittedName>
</protein>
<name>A0ABU7A5H7_9TELE</name>
<reference evidence="1 2" key="1">
    <citation type="submission" date="2021-07" db="EMBL/GenBank/DDBJ databases">
        <authorList>
            <person name="Palmer J.M."/>
        </authorList>
    </citation>
    <scope>NUCLEOTIDE SEQUENCE [LARGE SCALE GENOMIC DNA]</scope>
    <source>
        <strain evidence="1 2">AT_MEX2019</strain>
        <tissue evidence="1">Muscle</tissue>
    </source>
</reference>
<comment type="caution">
    <text evidence="1">The sequence shown here is derived from an EMBL/GenBank/DDBJ whole genome shotgun (WGS) entry which is preliminary data.</text>
</comment>
<gene>
    <name evidence="1" type="ORF">ATANTOWER_007086</name>
</gene>
<evidence type="ECO:0000313" key="1">
    <source>
        <dbReference type="EMBL" id="MED6233120.1"/>
    </source>
</evidence>
<organism evidence="1 2">
    <name type="scientific">Ataeniobius toweri</name>
    <dbReference type="NCBI Taxonomy" id="208326"/>
    <lineage>
        <taxon>Eukaryota</taxon>
        <taxon>Metazoa</taxon>
        <taxon>Chordata</taxon>
        <taxon>Craniata</taxon>
        <taxon>Vertebrata</taxon>
        <taxon>Euteleostomi</taxon>
        <taxon>Actinopterygii</taxon>
        <taxon>Neopterygii</taxon>
        <taxon>Teleostei</taxon>
        <taxon>Neoteleostei</taxon>
        <taxon>Acanthomorphata</taxon>
        <taxon>Ovalentaria</taxon>
        <taxon>Atherinomorphae</taxon>
        <taxon>Cyprinodontiformes</taxon>
        <taxon>Goodeidae</taxon>
        <taxon>Ataeniobius</taxon>
    </lineage>
</organism>